<dbReference type="InterPro" id="IPR003594">
    <property type="entry name" value="HATPase_dom"/>
</dbReference>
<evidence type="ECO:0000256" key="1">
    <source>
        <dbReference type="ARBA" id="ARBA00000085"/>
    </source>
</evidence>
<dbReference type="InterPro" id="IPR005467">
    <property type="entry name" value="His_kinase_dom"/>
</dbReference>
<feature type="domain" description="Histidine kinase" evidence="7">
    <location>
        <begin position="243"/>
        <end position="455"/>
    </location>
</feature>
<evidence type="ECO:0000256" key="2">
    <source>
        <dbReference type="ARBA" id="ARBA00012438"/>
    </source>
</evidence>
<dbReference type="Pfam" id="PF02518">
    <property type="entry name" value="HATPase_c"/>
    <property type="match status" value="1"/>
</dbReference>
<name>A0A495J5V2_9SPHI</name>
<proteinExistence type="predicted"/>
<dbReference type="GO" id="GO:0030295">
    <property type="term" value="F:protein kinase activator activity"/>
    <property type="evidence" value="ECO:0007669"/>
    <property type="project" value="TreeGrafter"/>
</dbReference>
<dbReference type="AlphaFoldDB" id="A0A495J5V2"/>
<dbReference type="InterPro" id="IPR050351">
    <property type="entry name" value="BphY/WalK/GraS-like"/>
</dbReference>
<dbReference type="GO" id="GO:0000156">
    <property type="term" value="F:phosphorelay response regulator activity"/>
    <property type="evidence" value="ECO:0007669"/>
    <property type="project" value="TreeGrafter"/>
</dbReference>
<evidence type="ECO:0000256" key="5">
    <source>
        <dbReference type="ARBA" id="ARBA00022777"/>
    </source>
</evidence>
<keyword evidence="5 8" id="KW-0418">Kinase</keyword>
<evidence type="ECO:0000313" key="8">
    <source>
        <dbReference type="EMBL" id="RKR84002.1"/>
    </source>
</evidence>
<dbReference type="PRINTS" id="PR00344">
    <property type="entry name" value="BCTRLSENSOR"/>
</dbReference>
<dbReference type="Gene3D" id="1.10.287.130">
    <property type="match status" value="1"/>
</dbReference>
<dbReference type="InterPro" id="IPR004358">
    <property type="entry name" value="Sig_transdc_His_kin-like_C"/>
</dbReference>
<dbReference type="SUPFAM" id="SSF47384">
    <property type="entry name" value="Homodimeric domain of signal transducing histidine kinase"/>
    <property type="match status" value="1"/>
</dbReference>
<protein>
    <recommendedName>
        <fullName evidence="2">histidine kinase</fullName>
        <ecNumber evidence="2">2.7.13.3</ecNumber>
    </recommendedName>
</protein>
<reference evidence="8 9" key="1">
    <citation type="submission" date="2018-10" db="EMBL/GenBank/DDBJ databases">
        <title>Genomic Encyclopedia of Archaeal and Bacterial Type Strains, Phase II (KMG-II): from individual species to whole genera.</title>
        <authorList>
            <person name="Goeker M."/>
        </authorList>
    </citation>
    <scope>NUCLEOTIDE SEQUENCE [LARGE SCALE GENOMIC DNA]</scope>
    <source>
        <strain evidence="8 9">DSM 18602</strain>
    </source>
</reference>
<evidence type="ECO:0000256" key="6">
    <source>
        <dbReference type="SAM" id="Phobius"/>
    </source>
</evidence>
<accession>A0A495J5V2</accession>
<dbReference type="OrthoDB" id="921707at2"/>
<keyword evidence="6" id="KW-0472">Membrane</keyword>
<comment type="caution">
    <text evidence="8">The sequence shown here is derived from an EMBL/GenBank/DDBJ whole genome shotgun (WGS) entry which is preliminary data.</text>
</comment>
<comment type="catalytic activity">
    <reaction evidence="1">
        <text>ATP + protein L-histidine = ADP + protein N-phospho-L-histidine.</text>
        <dbReference type="EC" id="2.7.13.3"/>
    </reaction>
</comment>
<gene>
    <name evidence="8" type="ORF">BDD43_4219</name>
</gene>
<dbReference type="InterPro" id="IPR036890">
    <property type="entry name" value="HATPase_C_sf"/>
</dbReference>
<evidence type="ECO:0000256" key="3">
    <source>
        <dbReference type="ARBA" id="ARBA00022553"/>
    </source>
</evidence>
<dbReference type="EC" id="2.7.13.3" evidence="2"/>
<dbReference type="Gene3D" id="3.30.565.10">
    <property type="entry name" value="Histidine kinase-like ATPase, C-terminal domain"/>
    <property type="match status" value="1"/>
</dbReference>
<feature type="transmembrane region" description="Helical" evidence="6">
    <location>
        <begin position="202"/>
        <end position="222"/>
    </location>
</feature>
<dbReference type="SMART" id="SM00388">
    <property type="entry name" value="HisKA"/>
    <property type="match status" value="1"/>
</dbReference>
<dbReference type="CDD" id="cd00082">
    <property type="entry name" value="HisKA"/>
    <property type="match status" value="1"/>
</dbReference>
<keyword evidence="3" id="KW-0597">Phosphoprotein</keyword>
<dbReference type="PANTHER" id="PTHR42878">
    <property type="entry name" value="TWO-COMPONENT HISTIDINE KINASE"/>
    <property type="match status" value="1"/>
</dbReference>
<dbReference type="CDD" id="cd00075">
    <property type="entry name" value="HATPase"/>
    <property type="match status" value="1"/>
</dbReference>
<evidence type="ECO:0000313" key="9">
    <source>
        <dbReference type="Proteomes" id="UP000268007"/>
    </source>
</evidence>
<dbReference type="GO" id="GO:0007234">
    <property type="term" value="P:osmosensory signaling via phosphorelay pathway"/>
    <property type="evidence" value="ECO:0007669"/>
    <property type="project" value="TreeGrafter"/>
</dbReference>
<keyword evidence="9" id="KW-1185">Reference proteome</keyword>
<dbReference type="InterPro" id="IPR003661">
    <property type="entry name" value="HisK_dim/P_dom"/>
</dbReference>
<sequence length="455" mass="50522">MLMPPFPAHKSPDPTIFEFMKRKIRYLIWGCSLAITALAAIQSYFIYNTYILKEKEAQSAVRLELIRMENLINIDSVRNAWFVHGNALLRARGITAAQSFFSSGAPVLSRKVAQYINSNPVLHQYRTVYQVVISKVLLESPSGQTFTLTDRPWFGSGQLYGEQLVIHDLTTDNNINGGLVRNFTSRSGFAINGGENSILRKMLGLLIFSVLLLGVVILLFYLSIRSLITQKKISDMQTDFINNITHEFNTPLATLGVALSTVKERLAGQPDAVLDNSVATIDRQQQRLRKLIGQVISHTAGPQQLRLHRELVHMPAFITELLGDFKLSSPQTELIAELDSQVAAIKADRFHLTTAIVNILDNAVKYGGGQVIVTTVAETDAYRIAIRDNGKGITESDQSRIFEKFYRAEKGDIHTTKGLGLGLYYSEQVVTAHGGNIRLQSGTGQGSTFTLILPR</sequence>
<dbReference type="GO" id="GO:0000155">
    <property type="term" value="F:phosphorelay sensor kinase activity"/>
    <property type="evidence" value="ECO:0007669"/>
    <property type="project" value="InterPro"/>
</dbReference>
<evidence type="ECO:0000256" key="4">
    <source>
        <dbReference type="ARBA" id="ARBA00022679"/>
    </source>
</evidence>
<keyword evidence="6" id="KW-1133">Transmembrane helix</keyword>
<dbReference type="Pfam" id="PF00512">
    <property type="entry name" value="HisKA"/>
    <property type="match status" value="1"/>
</dbReference>
<dbReference type="PANTHER" id="PTHR42878:SF13">
    <property type="entry name" value="HISTIDINE KINASE"/>
    <property type="match status" value="1"/>
</dbReference>
<evidence type="ECO:0000259" key="7">
    <source>
        <dbReference type="PROSITE" id="PS50109"/>
    </source>
</evidence>
<keyword evidence="6" id="KW-0812">Transmembrane</keyword>
<dbReference type="InterPro" id="IPR036097">
    <property type="entry name" value="HisK_dim/P_sf"/>
</dbReference>
<dbReference type="PROSITE" id="PS50109">
    <property type="entry name" value="HIS_KIN"/>
    <property type="match status" value="1"/>
</dbReference>
<dbReference type="SMART" id="SM00387">
    <property type="entry name" value="HATPase_c"/>
    <property type="match status" value="1"/>
</dbReference>
<feature type="transmembrane region" description="Helical" evidence="6">
    <location>
        <begin position="26"/>
        <end position="47"/>
    </location>
</feature>
<keyword evidence="4" id="KW-0808">Transferase</keyword>
<organism evidence="8 9">
    <name type="scientific">Mucilaginibacter gracilis</name>
    <dbReference type="NCBI Taxonomy" id="423350"/>
    <lineage>
        <taxon>Bacteria</taxon>
        <taxon>Pseudomonadati</taxon>
        <taxon>Bacteroidota</taxon>
        <taxon>Sphingobacteriia</taxon>
        <taxon>Sphingobacteriales</taxon>
        <taxon>Sphingobacteriaceae</taxon>
        <taxon>Mucilaginibacter</taxon>
    </lineage>
</organism>
<dbReference type="SUPFAM" id="SSF55874">
    <property type="entry name" value="ATPase domain of HSP90 chaperone/DNA topoisomerase II/histidine kinase"/>
    <property type="match status" value="1"/>
</dbReference>
<dbReference type="Proteomes" id="UP000268007">
    <property type="component" value="Unassembled WGS sequence"/>
</dbReference>
<dbReference type="EMBL" id="RBKU01000001">
    <property type="protein sequence ID" value="RKR84002.1"/>
    <property type="molecule type" value="Genomic_DNA"/>
</dbReference>